<evidence type="ECO:0000259" key="12">
    <source>
        <dbReference type="Pfam" id="PF00224"/>
    </source>
</evidence>
<dbReference type="InterPro" id="IPR001697">
    <property type="entry name" value="Pyr_Knase"/>
</dbReference>
<dbReference type="Pfam" id="PF00224">
    <property type="entry name" value="PK"/>
    <property type="match status" value="1"/>
</dbReference>
<keyword evidence="6" id="KW-0547">Nucleotide-binding</keyword>
<keyword evidence="8" id="KW-0067">ATP-binding</keyword>
<keyword evidence="5" id="KW-0479">Metal-binding</keyword>
<gene>
    <name evidence="14" type="ORF">METZ01_LOCUS367725</name>
</gene>
<evidence type="ECO:0000313" key="14">
    <source>
        <dbReference type="EMBL" id="SVD14871.1"/>
    </source>
</evidence>
<dbReference type="GO" id="GO:0005524">
    <property type="term" value="F:ATP binding"/>
    <property type="evidence" value="ECO:0007669"/>
    <property type="project" value="UniProtKB-KW"/>
</dbReference>
<dbReference type="EC" id="2.7.1.40" evidence="3"/>
<feature type="domain" description="Pyruvate kinase barrel" evidence="12">
    <location>
        <begin position="1"/>
        <end position="85"/>
    </location>
</feature>
<evidence type="ECO:0000256" key="8">
    <source>
        <dbReference type="ARBA" id="ARBA00022840"/>
    </source>
</evidence>
<evidence type="ECO:0000256" key="5">
    <source>
        <dbReference type="ARBA" id="ARBA00022723"/>
    </source>
</evidence>
<feature type="non-terminal residue" evidence="14">
    <location>
        <position position="1"/>
    </location>
</feature>
<reference evidence="14" key="1">
    <citation type="submission" date="2018-05" db="EMBL/GenBank/DDBJ databases">
        <authorList>
            <person name="Lanie J.A."/>
            <person name="Ng W.-L."/>
            <person name="Kazmierczak K.M."/>
            <person name="Andrzejewski T.M."/>
            <person name="Davidsen T.M."/>
            <person name="Wayne K.J."/>
            <person name="Tettelin H."/>
            <person name="Glass J.I."/>
            <person name="Rusch D."/>
            <person name="Podicherti R."/>
            <person name="Tsui H.-C.T."/>
            <person name="Winkler M.E."/>
        </authorList>
    </citation>
    <scope>NUCLEOTIDE SEQUENCE</scope>
</reference>
<sequence length="236" mass="25872">LIARGDLGVEMDLSSLPKLQKQIINHCIYHKKPSIVATQMLESMIKSDTPTRAEVNDVANAIYDGVDAIMLSAETAIGSYPVEAVEMMSNISANIEADLDASNFNRNIIDSLSTSITNNYLAICHAAYSIAKDLDLQIIVVLTDSGKTAIQLAQFRPNATIVAFTPHQKTCNLLSIIWGVVPIHTKQPPNINGLYSLVNKILIKKNLIQSGKFFLITSGILKIKNSTNMLQIYQSK</sequence>
<comment type="pathway">
    <text evidence="1">Carbohydrate degradation; glycolysis; pyruvate from D-glyceraldehyde 3-phosphate: step 5/5.</text>
</comment>
<evidence type="ECO:0000256" key="6">
    <source>
        <dbReference type="ARBA" id="ARBA00022741"/>
    </source>
</evidence>
<dbReference type="InterPro" id="IPR036918">
    <property type="entry name" value="Pyrv_Knase_C_sf"/>
</dbReference>
<evidence type="ECO:0000256" key="4">
    <source>
        <dbReference type="ARBA" id="ARBA00022679"/>
    </source>
</evidence>
<dbReference type="UniPathway" id="UPA00109">
    <property type="reaction ID" value="UER00188"/>
</dbReference>
<dbReference type="PRINTS" id="PR01050">
    <property type="entry name" value="PYRUVTKNASE"/>
</dbReference>
<keyword evidence="10" id="KW-0324">Glycolysis</keyword>
<keyword evidence="11" id="KW-0670">Pyruvate</keyword>
<evidence type="ECO:0000256" key="3">
    <source>
        <dbReference type="ARBA" id="ARBA00012142"/>
    </source>
</evidence>
<evidence type="ECO:0000256" key="1">
    <source>
        <dbReference type="ARBA" id="ARBA00004997"/>
    </source>
</evidence>
<dbReference type="AlphaFoldDB" id="A0A382T0V4"/>
<feature type="domain" description="Pyruvate kinase C-terminal" evidence="13">
    <location>
        <begin position="122"/>
        <end position="232"/>
    </location>
</feature>
<dbReference type="InterPro" id="IPR040442">
    <property type="entry name" value="Pyrv_kinase-like_dom_sf"/>
</dbReference>
<protein>
    <recommendedName>
        <fullName evidence="3">pyruvate kinase</fullName>
        <ecNumber evidence="3">2.7.1.40</ecNumber>
    </recommendedName>
</protein>
<dbReference type="InterPro" id="IPR015813">
    <property type="entry name" value="Pyrv/PenolPyrv_kinase-like_dom"/>
</dbReference>
<evidence type="ECO:0000256" key="11">
    <source>
        <dbReference type="ARBA" id="ARBA00023317"/>
    </source>
</evidence>
<keyword evidence="4" id="KW-0808">Transferase</keyword>
<dbReference type="Pfam" id="PF02887">
    <property type="entry name" value="PK_C"/>
    <property type="match status" value="1"/>
</dbReference>
<dbReference type="SUPFAM" id="SSF51621">
    <property type="entry name" value="Phosphoenolpyruvate/pyruvate domain"/>
    <property type="match status" value="1"/>
</dbReference>
<dbReference type="InterPro" id="IPR015795">
    <property type="entry name" value="Pyrv_Knase_C"/>
</dbReference>
<evidence type="ECO:0000259" key="13">
    <source>
        <dbReference type="Pfam" id="PF02887"/>
    </source>
</evidence>
<dbReference type="EMBL" id="UINC01132505">
    <property type="protein sequence ID" value="SVD14871.1"/>
    <property type="molecule type" value="Genomic_DNA"/>
</dbReference>
<dbReference type="GO" id="GO:0030955">
    <property type="term" value="F:potassium ion binding"/>
    <property type="evidence" value="ECO:0007669"/>
    <property type="project" value="InterPro"/>
</dbReference>
<keyword evidence="7" id="KW-0418">Kinase</keyword>
<dbReference type="InterPro" id="IPR015793">
    <property type="entry name" value="Pyrv_Knase_brl"/>
</dbReference>
<dbReference type="Gene3D" id="3.40.1380.20">
    <property type="entry name" value="Pyruvate kinase, C-terminal domain"/>
    <property type="match status" value="1"/>
</dbReference>
<dbReference type="SUPFAM" id="SSF52935">
    <property type="entry name" value="PK C-terminal domain-like"/>
    <property type="match status" value="1"/>
</dbReference>
<dbReference type="GO" id="GO:0004743">
    <property type="term" value="F:pyruvate kinase activity"/>
    <property type="evidence" value="ECO:0007669"/>
    <property type="project" value="UniProtKB-EC"/>
</dbReference>
<name>A0A382T0V4_9ZZZZ</name>
<dbReference type="Gene3D" id="3.20.20.60">
    <property type="entry name" value="Phosphoenolpyruvate-binding domains"/>
    <property type="match status" value="1"/>
</dbReference>
<dbReference type="PANTHER" id="PTHR11817">
    <property type="entry name" value="PYRUVATE KINASE"/>
    <property type="match status" value="1"/>
</dbReference>
<dbReference type="GO" id="GO:0016301">
    <property type="term" value="F:kinase activity"/>
    <property type="evidence" value="ECO:0007669"/>
    <property type="project" value="UniProtKB-KW"/>
</dbReference>
<comment type="similarity">
    <text evidence="2">Belongs to the pyruvate kinase family.</text>
</comment>
<evidence type="ECO:0000256" key="2">
    <source>
        <dbReference type="ARBA" id="ARBA00008663"/>
    </source>
</evidence>
<organism evidence="14">
    <name type="scientific">marine metagenome</name>
    <dbReference type="NCBI Taxonomy" id="408172"/>
    <lineage>
        <taxon>unclassified sequences</taxon>
        <taxon>metagenomes</taxon>
        <taxon>ecological metagenomes</taxon>
    </lineage>
</organism>
<dbReference type="GO" id="GO:0000287">
    <property type="term" value="F:magnesium ion binding"/>
    <property type="evidence" value="ECO:0007669"/>
    <property type="project" value="InterPro"/>
</dbReference>
<evidence type="ECO:0000256" key="9">
    <source>
        <dbReference type="ARBA" id="ARBA00022842"/>
    </source>
</evidence>
<evidence type="ECO:0000256" key="10">
    <source>
        <dbReference type="ARBA" id="ARBA00023152"/>
    </source>
</evidence>
<proteinExistence type="inferred from homology"/>
<evidence type="ECO:0000256" key="7">
    <source>
        <dbReference type="ARBA" id="ARBA00022777"/>
    </source>
</evidence>
<keyword evidence="9" id="KW-0460">Magnesium</keyword>
<accession>A0A382T0V4</accession>